<evidence type="ECO:0000313" key="1">
    <source>
        <dbReference type="EMBL" id="VAX37997.1"/>
    </source>
</evidence>
<protein>
    <recommendedName>
        <fullName evidence="2">DUF4914 domain-containing protein</fullName>
    </recommendedName>
</protein>
<sequence length="629" mass="71041">MAIKEIKTFKNIELSKELQDVLENAKKVITVESKADLVELSMGGNGADTFEVAYDISGKGRYVEVNVDRCRNGVSANYTEAYMRRRDPDSMVIADDKPTNKVKFSERFKQPFTDFRQETLDWLKGEELIILPFYSGSEDLRYDSLLVAPLNASFFAAGLADLQGMIPFEKVEPGFKPKVLIYLTPTFRHTHCDGKQVVVHNRTDEAHEIFALNLYPGPSAKKGIYGALLTLGEKEGWITVHGSTVLVTTPYDNEFVIMHEGASGGGKSEMLQYPHREPDGRLLVGENVLTGKRRYIPLFQGCTLRPVTDDMAICPNNIQTGEGKLVVKDAENGWFVRVNHITRYGVDRYVERMCTNPPEPLVFLNMYSVPKATCLIWEHTEDAPGQPCPNPRVILPRDTIDDIIDGPVEVDVRSFGVRTPPCTRENPSYGILGMLHVLPPALAWLWRLVSPRGYDNPSVTETEGMSSEGVGSYWPFATGRRIDQANLLLKQIINTPKTRYTLTPNQHVGAWRVGFMAQWIVREYLSRRGTAKFREAQMDQSRCSLLGYAAHALQIEGFFLNREFLQINLQKEVGDEAYDKGAEILKNFFKQELNVYLKDDDLDPLGRKIIEGCMNDVSVEEYAKFITVK</sequence>
<dbReference type="Pfam" id="PF16260">
    <property type="entry name" value="DUF4914"/>
    <property type="match status" value="1"/>
</dbReference>
<dbReference type="EMBL" id="UOGJ01000147">
    <property type="protein sequence ID" value="VAX37997.1"/>
    <property type="molecule type" value="Genomic_DNA"/>
</dbReference>
<reference evidence="1" key="1">
    <citation type="submission" date="2018-06" db="EMBL/GenBank/DDBJ databases">
        <authorList>
            <person name="Zhirakovskaya E."/>
        </authorList>
    </citation>
    <scope>NUCLEOTIDE SEQUENCE</scope>
</reference>
<accession>A0A3B1E586</accession>
<evidence type="ECO:0008006" key="2">
    <source>
        <dbReference type="Google" id="ProtNLM"/>
    </source>
</evidence>
<gene>
    <name evidence="1" type="ORF">MNBD_UNCLBAC01-2085</name>
</gene>
<name>A0A3B1E586_9ZZZZ</name>
<dbReference type="AlphaFoldDB" id="A0A3B1E586"/>
<organism evidence="1">
    <name type="scientific">hydrothermal vent metagenome</name>
    <dbReference type="NCBI Taxonomy" id="652676"/>
    <lineage>
        <taxon>unclassified sequences</taxon>
        <taxon>metagenomes</taxon>
        <taxon>ecological metagenomes</taxon>
    </lineage>
</organism>
<proteinExistence type="predicted"/>
<dbReference type="InterPro" id="IPR032583">
    <property type="entry name" value="DUF4914"/>
</dbReference>
<dbReference type="SUPFAM" id="SSF53795">
    <property type="entry name" value="PEP carboxykinase-like"/>
    <property type="match status" value="1"/>
</dbReference>